<keyword evidence="2" id="KW-1185">Reference proteome</keyword>
<name>A0AAN9N6S3_PHACN</name>
<comment type="caution">
    <text evidence="1">The sequence shown here is derived from an EMBL/GenBank/DDBJ whole genome shotgun (WGS) entry which is preliminary data.</text>
</comment>
<evidence type="ECO:0000313" key="2">
    <source>
        <dbReference type="Proteomes" id="UP001374584"/>
    </source>
</evidence>
<dbReference type="Proteomes" id="UP001374584">
    <property type="component" value="Unassembled WGS sequence"/>
</dbReference>
<sequence length="133" mass="15399">MKMGMSTGIVGSVSEWLKEVSGRCKQQSHGFNDMSAWVFNWNWGLEFFKLKLGSTLQKKIRLLCQPIRKRESCDERIRAARWRLHGDVIRKREPKVFYSRASPQPVLINKLMFSSLSYTSFIALAHPPPTVEL</sequence>
<reference evidence="1 2" key="1">
    <citation type="submission" date="2024-01" db="EMBL/GenBank/DDBJ databases">
        <title>The genomes of 5 underutilized Papilionoideae crops provide insights into root nodulation and disease resistanc.</title>
        <authorList>
            <person name="Jiang F."/>
        </authorList>
    </citation>
    <scope>NUCLEOTIDE SEQUENCE [LARGE SCALE GENOMIC DNA]</scope>
    <source>
        <strain evidence="1">JINMINGXINNONG_FW02</strain>
        <tissue evidence="1">Leaves</tissue>
    </source>
</reference>
<organism evidence="1 2">
    <name type="scientific">Phaseolus coccineus</name>
    <name type="common">Scarlet runner bean</name>
    <name type="synonym">Phaseolus multiflorus</name>
    <dbReference type="NCBI Taxonomy" id="3886"/>
    <lineage>
        <taxon>Eukaryota</taxon>
        <taxon>Viridiplantae</taxon>
        <taxon>Streptophyta</taxon>
        <taxon>Embryophyta</taxon>
        <taxon>Tracheophyta</taxon>
        <taxon>Spermatophyta</taxon>
        <taxon>Magnoliopsida</taxon>
        <taxon>eudicotyledons</taxon>
        <taxon>Gunneridae</taxon>
        <taxon>Pentapetalae</taxon>
        <taxon>rosids</taxon>
        <taxon>fabids</taxon>
        <taxon>Fabales</taxon>
        <taxon>Fabaceae</taxon>
        <taxon>Papilionoideae</taxon>
        <taxon>50 kb inversion clade</taxon>
        <taxon>NPAAA clade</taxon>
        <taxon>indigoferoid/millettioid clade</taxon>
        <taxon>Phaseoleae</taxon>
        <taxon>Phaseolus</taxon>
    </lineage>
</organism>
<proteinExistence type="predicted"/>
<accession>A0AAN9N6S3</accession>
<protein>
    <submittedName>
        <fullName evidence="1">Uncharacterized protein</fullName>
    </submittedName>
</protein>
<evidence type="ECO:0000313" key="1">
    <source>
        <dbReference type="EMBL" id="KAK7367411.1"/>
    </source>
</evidence>
<dbReference type="AlphaFoldDB" id="A0AAN9N6S3"/>
<gene>
    <name evidence="1" type="ORF">VNO80_09423</name>
</gene>
<dbReference type="EMBL" id="JAYMYR010000004">
    <property type="protein sequence ID" value="KAK7367411.1"/>
    <property type="molecule type" value="Genomic_DNA"/>
</dbReference>